<reference evidence="6" key="1">
    <citation type="submission" date="2025-08" db="UniProtKB">
        <authorList>
            <consortium name="Ensembl"/>
        </authorList>
    </citation>
    <scope>IDENTIFICATION</scope>
</reference>
<organism evidence="6 7">
    <name type="scientific">Acanthochromis polyacanthus</name>
    <name type="common">spiny chromis</name>
    <dbReference type="NCBI Taxonomy" id="80966"/>
    <lineage>
        <taxon>Eukaryota</taxon>
        <taxon>Metazoa</taxon>
        <taxon>Chordata</taxon>
        <taxon>Craniata</taxon>
        <taxon>Vertebrata</taxon>
        <taxon>Euteleostomi</taxon>
        <taxon>Actinopterygii</taxon>
        <taxon>Neopterygii</taxon>
        <taxon>Teleostei</taxon>
        <taxon>Neoteleostei</taxon>
        <taxon>Acanthomorphata</taxon>
        <taxon>Ovalentaria</taxon>
        <taxon>Pomacentridae</taxon>
        <taxon>Acanthochromis</taxon>
    </lineage>
</organism>
<dbReference type="InParanoid" id="A0A3Q1EES4"/>
<dbReference type="InterPro" id="IPR016186">
    <property type="entry name" value="C-type_lectin-like/link_sf"/>
</dbReference>
<dbReference type="SMART" id="SM00034">
    <property type="entry name" value="CLECT"/>
    <property type="match status" value="1"/>
</dbReference>
<keyword evidence="7" id="KW-1185">Reference proteome</keyword>
<evidence type="ECO:0000259" key="5">
    <source>
        <dbReference type="PROSITE" id="PS50041"/>
    </source>
</evidence>
<dbReference type="InterPro" id="IPR001304">
    <property type="entry name" value="C-type_lectin-like"/>
</dbReference>
<keyword evidence="1" id="KW-0430">Lectin</keyword>
<sequence length="265" mass="30501">MSMAMINKSEEAEEDTWSTMTPPDKRSKYGWRSQCPVRWIRAAAVCLGLLLLIVIFGLVAHNALVSAISQMDSLLDDLKKSEKLICNLTTDNKALRDELNQMKANSSRLTKEMEELQREYKTVVASRDHLQEVKMLNSNTTCKVCPSEWIPFDNKCYYASPRGKNKNWEDSRKDCLQRGADLVMPTTRPELNFVTRIYDRTWIGLSDKKSEGRWLWVDGSEVQTGFWQTGEPNNERNEDCAEISRTTGEWNDVLCSTKLPWVCED</sequence>
<dbReference type="GeneTree" id="ENSGT01020000230338"/>
<proteinExistence type="predicted"/>
<dbReference type="Gene3D" id="3.10.100.10">
    <property type="entry name" value="Mannose-Binding Protein A, subunit A"/>
    <property type="match status" value="1"/>
</dbReference>
<dbReference type="STRING" id="80966.ENSAPOP00000001814"/>
<keyword evidence="4" id="KW-1133">Transmembrane helix</keyword>
<feature type="transmembrane region" description="Helical" evidence="4">
    <location>
        <begin position="39"/>
        <end position="60"/>
    </location>
</feature>
<accession>A0A3Q1EES4</accession>
<dbReference type="GO" id="GO:0030246">
    <property type="term" value="F:carbohydrate binding"/>
    <property type="evidence" value="ECO:0007669"/>
    <property type="project" value="UniProtKB-KW"/>
</dbReference>
<feature type="region of interest" description="Disordered" evidence="3">
    <location>
        <begin position="1"/>
        <end position="24"/>
    </location>
</feature>
<dbReference type="CDD" id="cd03590">
    <property type="entry name" value="CLECT_DC-SIGN_like"/>
    <property type="match status" value="1"/>
</dbReference>
<protein>
    <recommendedName>
        <fullName evidence="5">C-type lectin domain-containing protein</fullName>
    </recommendedName>
</protein>
<name>A0A3Q1EES4_9TELE</name>
<dbReference type="Ensembl" id="ENSAPOT00000014522.1">
    <property type="protein sequence ID" value="ENSAPOP00000001814.1"/>
    <property type="gene ID" value="ENSAPOG00000003159.1"/>
</dbReference>
<evidence type="ECO:0000256" key="1">
    <source>
        <dbReference type="ARBA" id="ARBA00022734"/>
    </source>
</evidence>
<dbReference type="SUPFAM" id="SSF56436">
    <property type="entry name" value="C-type lectin-like"/>
    <property type="match status" value="1"/>
</dbReference>
<dbReference type="PANTHER" id="PTHR22803">
    <property type="entry name" value="MANNOSE, PHOSPHOLIPASE, LECTIN RECEPTOR RELATED"/>
    <property type="match status" value="1"/>
</dbReference>
<feature type="domain" description="C-type lectin" evidence="5">
    <location>
        <begin position="152"/>
        <end position="264"/>
    </location>
</feature>
<evidence type="ECO:0000256" key="2">
    <source>
        <dbReference type="SAM" id="Coils"/>
    </source>
</evidence>
<dbReference type="Proteomes" id="UP000257200">
    <property type="component" value="Unplaced"/>
</dbReference>
<dbReference type="InterPro" id="IPR050111">
    <property type="entry name" value="C-type_lectin/snaclec_domain"/>
</dbReference>
<evidence type="ECO:0000256" key="4">
    <source>
        <dbReference type="SAM" id="Phobius"/>
    </source>
</evidence>
<dbReference type="InterPro" id="IPR016187">
    <property type="entry name" value="CTDL_fold"/>
</dbReference>
<keyword evidence="2" id="KW-0175">Coiled coil</keyword>
<evidence type="ECO:0000313" key="7">
    <source>
        <dbReference type="Proteomes" id="UP000257200"/>
    </source>
</evidence>
<dbReference type="AlphaFoldDB" id="A0A3Q1EES4"/>
<evidence type="ECO:0000313" key="6">
    <source>
        <dbReference type="Ensembl" id="ENSAPOP00000001814.1"/>
    </source>
</evidence>
<keyword evidence="4" id="KW-0472">Membrane</keyword>
<dbReference type="Pfam" id="PF00059">
    <property type="entry name" value="Lectin_C"/>
    <property type="match status" value="1"/>
</dbReference>
<keyword evidence="4" id="KW-0812">Transmembrane</keyword>
<reference evidence="6" key="2">
    <citation type="submission" date="2025-09" db="UniProtKB">
        <authorList>
            <consortium name="Ensembl"/>
        </authorList>
    </citation>
    <scope>IDENTIFICATION</scope>
</reference>
<feature type="coiled-coil region" evidence="2">
    <location>
        <begin position="92"/>
        <end position="133"/>
    </location>
</feature>
<evidence type="ECO:0000256" key="3">
    <source>
        <dbReference type="SAM" id="MobiDB-lite"/>
    </source>
</evidence>
<dbReference type="InterPro" id="IPR033989">
    <property type="entry name" value="CD209-like_CTLD"/>
</dbReference>
<dbReference type="PROSITE" id="PS50041">
    <property type="entry name" value="C_TYPE_LECTIN_2"/>
    <property type="match status" value="1"/>
</dbReference>